<sequence length="75" mass="8544">MTDATQDFNAERLPYHQRRLARSTSDRWVAGVLGGIAQTYNWNPTLVRLIFVLSVILPGPQFLAYVIAWVIMPAR</sequence>
<dbReference type="STRING" id="1121362.A605_05970"/>
<proteinExistence type="predicted"/>
<organism evidence="8 9">
    <name type="scientific">Corynebacterium halotolerans YIM 70093 = DSM 44683</name>
    <dbReference type="NCBI Taxonomy" id="1121362"/>
    <lineage>
        <taxon>Bacteria</taxon>
        <taxon>Bacillati</taxon>
        <taxon>Actinomycetota</taxon>
        <taxon>Actinomycetes</taxon>
        <taxon>Mycobacteriales</taxon>
        <taxon>Corynebacteriaceae</taxon>
        <taxon>Corynebacterium</taxon>
    </lineage>
</organism>
<dbReference type="RefSeq" id="WP_015400619.1">
    <property type="nucleotide sequence ID" value="NC_020302.1"/>
</dbReference>
<evidence type="ECO:0000256" key="1">
    <source>
        <dbReference type="ARBA" id="ARBA00004162"/>
    </source>
</evidence>
<evidence type="ECO:0000259" key="7">
    <source>
        <dbReference type="Pfam" id="PF04024"/>
    </source>
</evidence>
<evidence type="ECO:0000313" key="9">
    <source>
        <dbReference type="Proteomes" id="UP000011723"/>
    </source>
</evidence>
<dbReference type="eggNOG" id="COG1983">
    <property type="taxonomic scope" value="Bacteria"/>
</dbReference>
<evidence type="ECO:0000256" key="6">
    <source>
        <dbReference type="SAM" id="Phobius"/>
    </source>
</evidence>
<keyword evidence="5 6" id="KW-0472">Membrane</keyword>
<evidence type="ECO:0000256" key="2">
    <source>
        <dbReference type="ARBA" id="ARBA00022475"/>
    </source>
</evidence>
<keyword evidence="4 6" id="KW-1133">Transmembrane helix</keyword>
<evidence type="ECO:0000256" key="3">
    <source>
        <dbReference type="ARBA" id="ARBA00022692"/>
    </source>
</evidence>
<evidence type="ECO:0000256" key="4">
    <source>
        <dbReference type="ARBA" id="ARBA00022989"/>
    </source>
</evidence>
<dbReference type="OrthoDB" id="7359894at2"/>
<dbReference type="PANTHER" id="PTHR33885:SF3">
    <property type="entry name" value="PHAGE SHOCK PROTEIN C"/>
    <property type="match status" value="1"/>
</dbReference>
<dbReference type="PANTHER" id="PTHR33885">
    <property type="entry name" value="PHAGE SHOCK PROTEIN C"/>
    <property type="match status" value="1"/>
</dbReference>
<dbReference type="GO" id="GO:0005886">
    <property type="term" value="C:plasma membrane"/>
    <property type="evidence" value="ECO:0007669"/>
    <property type="project" value="UniProtKB-SubCell"/>
</dbReference>
<dbReference type="InterPro" id="IPR052027">
    <property type="entry name" value="PspC"/>
</dbReference>
<dbReference type="HOGENOM" id="CLU_143433_4_1_11"/>
<dbReference type="AlphaFoldDB" id="M1NXH5"/>
<evidence type="ECO:0000313" key="8">
    <source>
        <dbReference type="EMBL" id="AGF72200.1"/>
    </source>
</evidence>
<gene>
    <name evidence="8" type="ORF">A605_05970</name>
</gene>
<comment type="subcellular location">
    <subcellularLocation>
        <location evidence="1">Cell membrane</location>
        <topology evidence="1">Single-pass membrane protein</topology>
    </subcellularLocation>
</comment>
<dbReference type="InterPro" id="IPR007168">
    <property type="entry name" value="Phageshock_PspC_N"/>
</dbReference>
<evidence type="ECO:0000256" key="5">
    <source>
        <dbReference type="ARBA" id="ARBA00023136"/>
    </source>
</evidence>
<dbReference type="EMBL" id="CP003697">
    <property type="protein sequence ID" value="AGF72200.1"/>
    <property type="molecule type" value="Genomic_DNA"/>
</dbReference>
<keyword evidence="2" id="KW-1003">Cell membrane</keyword>
<keyword evidence="3 6" id="KW-0812">Transmembrane</keyword>
<name>M1NXH5_9CORY</name>
<dbReference type="KEGG" id="chn:A605_05970"/>
<dbReference type="Pfam" id="PF04024">
    <property type="entry name" value="PspC"/>
    <property type="match status" value="1"/>
</dbReference>
<reference evidence="8 9" key="1">
    <citation type="journal article" date="2012" name="Stand. Genomic Sci.">
        <title>Genome sequence of the halotolerant bacterium Corynebacterium halotolerans type strain YIM 70093(T) (= DSM 44683(T)).</title>
        <authorList>
            <person name="Ruckert C."/>
            <person name="Albersmeier A."/>
            <person name="Al-Dilaimi A."/>
            <person name="Niehaus K."/>
            <person name="Szczepanowski R."/>
            <person name="Kalinowski J."/>
        </authorList>
    </citation>
    <scope>NUCLEOTIDE SEQUENCE [LARGE SCALE GENOMIC DNA]</scope>
    <source>
        <strain evidence="8">YIM 70093</strain>
    </source>
</reference>
<protein>
    <submittedName>
        <fullName evidence="8">Phage shock protein C</fullName>
    </submittedName>
</protein>
<dbReference type="PATRIC" id="fig|1121362.3.peg.1202"/>
<keyword evidence="9" id="KW-1185">Reference proteome</keyword>
<feature type="transmembrane region" description="Helical" evidence="6">
    <location>
        <begin position="49"/>
        <end position="72"/>
    </location>
</feature>
<accession>M1NXH5</accession>
<dbReference type="Proteomes" id="UP000011723">
    <property type="component" value="Chromosome"/>
</dbReference>
<feature type="domain" description="Phage shock protein PspC N-terminal" evidence="7">
    <location>
        <begin position="18"/>
        <end position="74"/>
    </location>
</feature>